<protein>
    <submittedName>
        <fullName evidence="1">Uncharacterized protein</fullName>
    </submittedName>
</protein>
<dbReference type="KEGG" id="dpd:Deipe_0491"/>
<dbReference type="EMBL" id="CP003382">
    <property type="protein sequence ID" value="AFZ66087.1"/>
    <property type="molecule type" value="Genomic_DNA"/>
</dbReference>
<dbReference type="HOGENOM" id="CLU_2000160_0_0_0"/>
<name>K9ZYV7_DEIPD</name>
<reference evidence="2" key="1">
    <citation type="submission" date="2012-03" db="EMBL/GenBank/DDBJ databases">
        <title>Complete sequence of chromosome of Deinococcus peraridilitoris DSM 19664.</title>
        <authorList>
            <person name="Lucas S."/>
            <person name="Copeland A."/>
            <person name="Lapidus A."/>
            <person name="Glavina del Rio T."/>
            <person name="Dalin E."/>
            <person name="Tice H."/>
            <person name="Bruce D."/>
            <person name="Goodwin L."/>
            <person name="Pitluck S."/>
            <person name="Peters L."/>
            <person name="Mikhailova N."/>
            <person name="Lu M."/>
            <person name="Kyrpides N."/>
            <person name="Mavromatis K."/>
            <person name="Ivanova N."/>
            <person name="Brettin T."/>
            <person name="Detter J.C."/>
            <person name="Han C."/>
            <person name="Larimer F."/>
            <person name="Land M."/>
            <person name="Hauser L."/>
            <person name="Markowitz V."/>
            <person name="Cheng J.-F."/>
            <person name="Hugenholtz P."/>
            <person name="Woyke T."/>
            <person name="Wu D."/>
            <person name="Pukall R."/>
            <person name="Steenblock K."/>
            <person name="Brambilla E."/>
            <person name="Klenk H.-P."/>
            <person name="Eisen J.A."/>
        </authorList>
    </citation>
    <scope>NUCLEOTIDE SEQUENCE [LARGE SCALE GENOMIC DNA]</scope>
    <source>
        <strain evidence="2">DSM 19664 / LMG 22246 / CIP 109416 / KR-200</strain>
    </source>
</reference>
<evidence type="ECO:0000313" key="2">
    <source>
        <dbReference type="Proteomes" id="UP000010467"/>
    </source>
</evidence>
<evidence type="ECO:0000313" key="1">
    <source>
        <dbReference type="EMBL" id="AFZ66087.1"/>
    </source>
</evidence>
<sequence length="124" mass="14189">MTTQTVPPYVRAATREFCAGTNHTTPHAVIDHGHKTLREWCELLDRHRNAPRPSSRPESPEERVTRQIRAILEDGFPHSRTAMAERLKINRTSQLFRAVLEQLVNDGSVIMTRAGGMYFYTRAC</sequence>
<dbReference type="Proteomes" id="UP000010467">
    <property type="component" value="Chromosome"/>
</dbReference>
<organism evidence="1 2">
    <name type="scientific">Deinococcus peraridilitoris (strain DSM 19664 / LMG 22246 / CIP 109416 / KR-200)</name>
    <dbReference type="NCBI Taxonomy" id="937777"/>
    <lineage>
        <taxon>Bacteria</taxon>
        <taxon>Thermotogati</taxon>
        <taxon>Deinococcota</taxon>
        <taxon>Deinococci</taxon>
        <taxon>Deinococcales</taxon>
        <taxon>Deinococcaceae</taxon>
        <taxon>Deinococcus</taxon>
    </lineage>
</organism>
<dbReference type="AlphaFoldDB" id="K9ZYV7"/>
<gene>
    <name evidence="1" type="ordered locus">Deipe_0491</name>
</gene>
<dbReference type="PATRIC" id="fig|937777.3.peg.497"/>
<accession>K9ZYV7</accession>
<dbReference type="RefSeq" id="WP_015234397.1">
    <property type="nucleotide sequence ID" value="NC_019793.1"/>
</dbReference>
<dbReference type="STRING" id="937777.Deipe_0491"/>
<keyword evidence="2" id="KW-1185">Reference proteome</keyword>
<proteinExistence type="predicted"/>